<gene>
    <name evidence="15" type="ORF">Pmani_008749</name>
</gene>
<comment type="caution">
    <text evidence="15">The sequence shown here is derived from an EMBL/GenBank/DDBJ whole genome shotgun (WGS) entry which is preliminary data.</text>
</comment>
<evidence type="ECO:0000256" key="11">
    <source>
        <dbReference type="ARBA" id="ARBA00030126"/>
    </source>
</evidence>
<dbReference type="InterPro" id="IPR026103">
    <property type="entry name" value="HARBI1_animal"/>
</dbReference>
<evidence type="ECO:0000313" key="16">
    <source>
        <dbReference type="Proteomes" id="UP001292094"/>
    </source>
</evidence>
<evidence type="ECO:0000256" key="10">
    <source>
        <dbReference type="ARBA" id="ARBA00023242"/>
    </source>
</evidence>
<dbReference type="PRINTS" id="PR02086">
    <property type="entry name" value="PUTNUCHARBI1"/>
</dbReference>
<evidence type="ECO:0000259" key="14">
    <source>
        <dbReference type="Pfam" id="PF13359"/>
    </source>
</evidence>
<dbReference type="GO" id="GO:0046872">
    <property type="term" value="F:metal ion binding"/>
    <property type="evidence" value="ECO:0007669"/>
    <property type="project" value="UniProtKB-KW"/>
</dbReference>
<evidence type="ECO:0000256" key="4">
    <source>
        <dbReference type="ARBA" id="ARBA00006958"/>
    </source>
</evidence>
<comment type="cofactor">
    <cofactor evidence="1">
        <name>a divalent metal cation</name>
        <dbReference type="ChEBI" id="CHEBI:60240"/>
    </cofactor>
</comment>
<keyword evidence="7" id="KW-0540">Nuclease</keyword>
<feature type="domain" description="DDE Tnp4" evidence="14">
    <location>
        <begin position="74"/>
        <end position="226"/>
    </location>
</feature>
<organism evidence="15 16">
    <name type="scientific">Petrolisthes manimaculis</name>
    <dbReference type="NCBI Taxonomy" id="1843537"/>
    <lineage>
        <taxon>Eukaryota</taxon>
        <taxon>Metazoa</taxon>
        <taxon>Ecdysozoa</taxon>
        <taxon>Arthropoda</taxon>
        <taxon>Crustacea</taxon>
        <taxon>Multicrustacea</taxon>
        <taxon>Malacostraca</taxon>
        <taxon>Eumalacostraca</taxon>
        <taxon>Eucarida</taxon>
        <taxon>Decapoda</taxon>
        <taxon>Pleocyemata</taxon>
        <taxon>Anomura</taxon>
        <taxon>Galatheoidea</taxon>
        <taxon>Porcellanidae</taxon>
        <taxon>Petrolisthes</taxon>
    </lineage>
</organism>
<comment type="function">
    <text evidence="12">Transposase-derived protein that may have nuclease activity. Does not have transposase activity.</text>
</comment>
<evidence type="ECO:0000256" key="13">
    <source>
        <dbReference type="SAM" id="MobiDB-lite"/>
    </source>
</evidence>
<sequence>MAFRFYASGTFQSVLGDTYGVVQSCVSGVINRVTHILYRISLREINMSRGIEETTATKRKLFMIANFPHVIGIIDGTHVPIAAPSQDEEVYVNRKRFHSLNVQVVCDADYVILDFCTRFPGSSHDSFVWQNSNLYQKFQQGEFGNSVLLGDSGYPLQQNLMVPVGRPANAAERRYNTSLKKTRVVVEQTIGIWKARFKCIHQKGGTLCYSPLKCGKMAAATFLLHNYCRRRNIPLLDDPKHPEDPDDPDDPIPAPAPAATAAAEGARLAAGQARRRQMIQEYFS</sequence>
<evidence type="ECO:0000256" key="6">
    <source>
        <dbReference type="ARBA" id="ARBA00022490"/>
    </source>
</evidence>
<comment type="similarity">
    <text evidence="4">Belongs to the HARBI1 family.</text>
</comment>
<dbReference type="GO" id="GO:0016787">
    <property type="term" value="F:hydrolase activity"/>
    <property type="evidence" value="ECO:0007669"/>
    <property type="project" value="UniProtKB-KW"/>
</dbReference>
<dbReference type="GO" id="GO:0004518">
    <property type="term" value="F:nuclease activity"/>
    <property type="evidence" value="ECO:0007669"/>
    <property type="project" value="UniProtKB-KW"/>
</dbReference>
<evidence type="ECO:0000256" key="3">
    <source>
        <dbReference type="ARBA" id="ARBA00004496"/>
    </source>
</evidence>
<keyword evidence="16" id="KW-1185">Reference proteome</keyword>
<evidence type="ECO:0000256" key="7">
    <source>
        <dbReference type="ARBA" id="ARBA00022722"/>
    </source>
</evidence>
<comment type="subcellular location">
    <subcellularLocation>
        <location evidence="3">Cytoplasm</location>
    </subcellularLocation>
    <subcellularLocation>
        <location evidence="2">Nucleus</location>
    </subcellularLocation>
</comment>
<keyword evidence="9" id="KW-0378">Hydrolase</keyword>
<dbReference type="GO" id="GO:0005737">
    <property type="term" value="C:cytoplasm"/>
    <property type="evidence" value="ECO:0007669"/>
    <property type="project" value="UniProtKB-SubCell"/>
</dbReference>
<keyword evidence="10" id="KW-0539">Nucleus</keyword>
<keyword evidence="8" id="KW-0479">Metal-binding</keyword>
<proteinExistence type="inferred from homology"/>
<dbReference type="EMBL" id="JAWZYT010000672">
    <property type="protein sequence ID" value="KAK4320398.1"/>
    <property type="molecule type" value="Genomic_DNA"/>
</dbReference>
<dbReference type="InterPro" id="IPR027806">
    <property type="entry name" value="HARBI1_dom"/>
</dbReference>
<accession>A0AAE1Q600</accession>
<evidence type="ECO:0000256" key="9">
    <source>
        <dbReference type="ARBA" id="ARBA00022801"/>
    </source>
</evidence>
<evidence type="ECO:0000256" key="2">
    <source>
        <dbReference type="ARBA" id="ARBA00004123"/>
    </source>
</evidence>
<evidence type="ECO:0000256" key="1">
    <source>
        <dbReference type="ARBA" id="ARBA00001968"/>
    </source>
</evidence>
<name>A0AAE1Q600_9EUCA</name>
<dbReference type="PANTHER" id="PTHR22930">
    <property type="match status" value="1"/>
</dbReference>
<protein>
    <recommendedName>
        <fullName evidence="5">Putative nuclease HARBI1</fullName>
    </recommendedName>
    <alternativeName>
        <fullName evidence="11">Harbinger transposase-derived nuclease</fullName>
    </alternativeName>
</protein>
<dbReference type="AlphaFoldDB" id="A0AAE1Q600"/>
<reference evidence="15" key="1">
    <citation type="submission" date="2023-11" db="EMBL/GenBank/DDBJ databases">
        <title>Genome assemblies of two species of porcelain crab, Petrolisthes cinctipes and Petrolisthes manimaculis (Anomura: Porcellanidae).</title>
        <authorList>
            <person name="Angst P."/>
        </authorList>
    </citation>
    <scope>NUCLEOTIDE SEQUENCE</scope>
    <source>
        <strain evidence="15">PB745_02</strain>
        <tissue evidence="15">Gill</tissue>
    </source>
</reference>
<dbReference type="InterPro" id="IPR045249">
    <property type="entry name" value="HARBI1-like"/>
</dbReference>
<feature type="compositionally biased region" description="Low complexity" evidence="13">
    <location>
        <begin position="257"/>
        <end position="270"/>
    </location>
</feature>
<dbReference type="Proteomes" id="UP001292094">
    <property type="component" value="Unassembled WGS sequence"/>
</dbReference>
<evidence type="ECO:0000256" key="5">
    <source>
        <dbReference type="ARBA" id="ARBA00015519"/>
    </source>
</evidence>
<evidence type="ECO:0000313" key="15">
    <source>
        <dbReference type="EMBL" id="KAK4320398.1"/>
    </source>
</evidence>
<dbReference type="Pfam" id="PF13359">
    <property type="entry name" value="DDE_Tnp_4"/>
    <property type="match status" value="1"/>
</dbReference>
<feature type="region of interest" description="Disordered" evidence="13">
    <location>
        <begin position="236"/>
        <end position="270"/>
    </location>
</feature>
<evidence type="ECO:0000256" key="8">
    <source>
        <dbReference type="ARBA" id="ARBA00022723"/>
    </source>
</evidence>
<evidence type="ECO:0000256" key="12">
    <source>
        <dbReference type="ARBA" id="ARBA00045850"/>
    </source>
</evidence>
<dbReference type="GO" id="GO:0005634">
    <property type="term" value="C:nucleus"/>
    <property type="evidence" value="ECO:0007669"/>
    <property type="project" value="UniProtKB-SubCell"/>
</dbReference>
<dbReference type="PANTHER" id="PTHR22930:SF267">
    <property type="entry name" value="NUCLEASE HARBI1-RELATED"/>
    <property type="match status" value="1"/>
</dbReference>
<keyword evidence="6" id="KW-0963">Cytoplasm</keyword>